<dbReference type="InterPro" id="IPR001584">
    <property type="entry name" value="Integrase_cat-core"/>
</dbReference>
<evidence type="ECO:0000313" key="4">
    <source>
        <dbReference type="Proteomes" id="UP000236047"/>
    </source>
</evidence>
<dbReference type="EMBL" id="LJSN01000001">
    <property type="protein sequence ID" value="PNE43455.1"/>
    <property type="molecule type" value="Genomic_DNA"/>
</dbReference>
<dbReference type="PROSITE" id="PS50994">
    <property type="entry name" value="INTEGRASE"/>
    <property type="match status" value="1"/>
</dbReference>
<dbReference type="GO" id="GO:0015074">
    <property type="term" value="P:DNA integration"/>
    <property type="evidence" value="ECO:0007669"/>
    <property type="project" value="InterPro"/>
</dbReference>
<protein>
    <submittedName>
        <fullName evidence="3">Transposase</fullName>
    </submittedName>
</protein>
<name>A0A2N8PQZ2_STRNR</name>
<comment type="caution">
    <text evidence="3">The sequence shown here is derived from an EMBL/GenBank/DDBJ whole genome shotgun (WGS) entry which is preliminary data.</text>
</comment>
<keyword evidence="4" id="KW-1185">Reference proteome</keyword>
<proteinExistence type="predicted"/>
<dbReference type="InterPro" id="IPR012337">
    <property type="entry name" value="RNaseH-like_sf"/>
</dbReference>
<reference evidence="4" key="1">
    <citation type="submission" date="2015-09" db="EMBL/GenBank/DDBJ databases">
        <authorList>
            <person name="Graham D.E."/>
            <person name="Mahan K.M."/>
            <person name="Klingeman D.M."/>
            <person name="Fida T."/>
            <person name="Giannone R.J."/>
            <person name="Hettich R.L."/>
            <person name="Parry R.J."/>
            <person name="Spain J.C."/>
        </authorList>
    </citation>
    <scope>NUCLEOTIDE SEQUENCE [LARGE SCALE GENOMIC DNA]</scope>
    <source>
        <strain evidence="4">JCM 4701</strain>
    </source>
</reference>
<dbReference type="GO" id="GO:0003676">
    <property type="term" value="F:nucleic acid binding"/>
    <property type="evidence" value="ECO:0007669"/>
    <property type="project" value="InterPro"/>
</dbReference>
<dbReference type="InterPro" id="IPR036397">
    <property type="entry name" value="RNaseH_sf"/>
</dbReference>
<feature type="compositionally biased region" description="Low complexity" evidence="1">
    <location>
        <begin position="57"/>
        <end position="69"/>
    </location>
</feature>
<evidence type="ECO:0000259" key="2">
    <source>
        <dbReference type="PROSITE" id="PS50994"/>
    </source>
</evidence>
<gene>
    <name evidence="3" type="ORF">AOB60_00585</name>
</gene>
<evidence type="ECO:0000313" key="3">
    <source>
        <dbReference type="EMBL" id="PNE43455.1"/>
    </source>
</evidence>
<organism evidence="3 4">
    <name type="scientific">Streptomyces noursei</name>
    <name type="common">Streptomyces albulus</name>
    <dbReference type="NCBI Taxonomy" id="1971"/>
    <lineage>
        <taxon>Bacteria</taxon>
        <taxon>Bacillati</taxon>
        <taxon>Actinomycetota</taxon>
        <taxon>Actinomycetes</taxon>
        <taxon>Kitasatosporales</taxon>
        <taxon>Streptomycetaceae</taxon>
        <taxon>Streptomyces</taxon>
    </lineage>
</organism>
<dbReference type="SUPFAM" id="SSF53098">
    <property type="entry name" value="Ribonuclease H-like"/>
    <property type="match status" value="1"/>
</dbReference>
<feature type="compositionally biased region" description="Basic and acidic residues" evidence="1">
    <location>
        <begin position="105"/>
        <end position="125"/>
    </location>
</feature>
<dbReference type="Gene3D" id="3.30.420.10">
    <property type="entry name" value="Ribonuclease H-like superfamily/Ribonuclease H"/>
    <property type="match status" value="1"/>
</dbReference>
<feature type="domain" description="Integrase catalytic" evidence="2">
    <location>
        <begin position="270"/>
        <end position="499"/>
    </location>
</feature>
<sequence length="752" mass="84982">MSAVALDLAPGASLVLDEGEWLVERQEPHLGRVHLVNPAGVRECVSFKFLLNHPRCRSSSRTSSSGANRGRQEMSLKDLKPEKVPLVELRFEHLMEVLCGFRSGDPMRPRPGEPRPEYHPDRTTVTERRRAKAAELGAMDPTAAKLLALDRVGVRTLERWERKRRRFGAVGCADDRWLRESGGHPSITDEIREAILAVREETRRHRSKVDARTRETMVHRYVRETFPGQEIKVPSYDTLRRVWQEWFGPGRGRQRYERSAELPEKDGHVLVTRPGQVVALDTTILPVMVREGVFGDPVRVHLTLALDVYTHSICAFRLTLVSDTSVDVAMVLRDVMLPLPMRADWDGEMEWPYPGLPAAVVAEFAGHRVAALPFFAPETVTTDHGSVYRNHHLVEVQEVIGCRVLPARVLRPQDKQAVERVFGSIRSLLFEHLPGYTGIDVADRGADPEQDGVLTIDAMEHVIATWVVKVWQNRRLGDYAPAWDPGGDHSPNSLFAASFAQTGFAMEIPSPELYYRFLPEHQVKRIHGRRGVKIKGLYYYGGALEPYLHESSSRGGRRKQMWIIRREPRDRRVVYFQDPLTHEWHPLDWTGLPPKSEVPAFGDLRAEELLTTVREAGLRPRTDAELLPVLLELLGARDPVSNWPSRMTKSQRVEHAREVTQARSAAADRPVVFAEPAPASDEPPQPAGNVLQWPQRAQQARSSLDAERRHRREAAVPATPKAPPPLGSSFRERNVFLLPEDDEEEHGGQPTG</sequence>
<evidence type="ECO:0000256" key="1">
    <source>
        <dbReference type="SAM" id="MobiDB-lite"/>
    </source>
</evidence>
<dbReference type="AlphaFoldDB" id="A0A2N8PQZ2"/>
<dbReference type="RefSeq" id="WP_102922368.1">
    <property type="nucleotide sequence ID" value="NZ_LJSN01000001.1"/>
</dbReference>
<feature type="region of interest" description="Disordered" evidence="1">
    <location>
        <begin position="55"/>
        <end position="78"/>
    </location>
</feature>
<feature type="region of interest" description="Disordered" evidence="1">
    <location>
        <begin position="641"/>
        <end position="752"/>
    </location>
</feature>
<accession>A0A2N8PQZ2</accession>
<dbReference type="Proteomes" id="UP000236047">
    <property type="component" value="Unassembled WGS sequence"/>
</dbReference>
<feature type="compositionally biased region" description="Basic and acidic residues" evidence="1">
    <location>
        <begin position="651"/>
        <end position="660"/>
    </location>
</feature>
<feature type="region of interest" description="Disordered" evidence="1">
    <location>
        <begin position="103"/>
        <end position="125"/>
    </location>
</feature>